<comment type="similarity">
    <text evidence="2">Belongs to the bacterial solute-binding protein 8 family.</text>
</comment>
<evidence type="ECO:0000256" key="2">
    <source>
        <dbReference type="ARBA" id="ARBA00008814"/>
    </source>
</evidence>
<feature type="chain" id="PRO_5038640094" evidence="5">
    <location>
        <begin position="20"/>
        <end position="340"/>
    </location>
</feature>
<dbReference type="Pfam" id="PF01497">
    <property type="entry name" value="Peripla_BP_2"/>
    <property type="match status" value="1"/>
</dbReference>
<dbReference type="GO" id="GO:1901678">
    <property type="term" value="P:iron coordination entity transport"/>
    <property type="evidence" value="ECO:0007669"/>
    <property type="project" value="UniProtKB-ARBA"/>
</dbReference>
<keyword evidence="3" id="KW-0813">Transport</keyword>
<name>A0A3N0CJZ2_9ACTN</name>
<dbReference type="InterPro" id="IPR051313">
    <property type="entry name" value="Bact_iron-sidero_bind"/>
</dbReference>
<dbReference type="PROSITE" id="PS50983">
    <property type="entry name" value="FE_B12_PBP"/>
    <property type="match status" value="1"/>
</dbReference>
<proteinExistence type="inferred from homology"/>
<dbReference type="InterPro" id="IPR002491">
    <property type="entry name" value="ABC_transptr_periplasmic_BD"/>
</dbReference>
<evidence type="ECO:0000313" key="8">
    <source>
        <dbReference type="Proteomes" id="UP000267128"/>
    </source>
</evidence>
<reference evidence="7 8" key="1">
    <citation type="submission" date="2018-11" db="EMBL/GenBank/DDBJ databases">
        <authorList>
            <person name="Li F."/>
        </authorList>
    </citation>
    <scope>NUCLEOTIDE SEQUENCE [LARGE SCALE GENOMIC DNA]</scope>
    <source>
        <strain evidence="7 8">Gsoil 097</strain>
    </source>
</reference>
<protein>
    <submittedName>
        <fullName evidence="7">ABC transporter substrate-binding protein</fullName>
    </submittedName>
</protein>
<feature type="signal peptide" evidence="5">
    <location>
        <begin position="1"/>
        <end position="19"/>
    </location>
</feature>
<dbReference type="AlphaFoldDB" id="A0A3N0CJZ2"/>
<dbReference type="OrthoDB" id="1846031at2"/>
<dbReference type="GO" id="GO:0030288">
    <property type="term" value="C:outer membrane-bounded periplasmic space"/>
    <property type="evidence" value="ECO:0007669"/>
    <property type="project" value="TreeGrafter"/>
</dbReference>
<dbReference type="PROSITE" id="PS51257">
    <property type="entry name" value="PROKAR_LIPOPROTEIN"/>
    <property type="match status" value="1"/>
</dbReference>
<evidence type="ECO:0000313" key="7">
    <source>
        <dbReference type="EMBL" id="RNL63765.1"/>
    </source>
</evidence>
<sequence length="340" mass="36403">MFRSLAVAGLATVSLVLSACGSDSGSSNNDAKGDTASVFPVTVEHRLGKTVVPAKPERVVVVGLTEQDILLELGIVPVATTEWYGEQPSAVWPWAQELLKGEKPTVLSNSDGIQFEKIAALDPDLIIGTNSGVTKDDYAKLSKLAPTITNVKGGTDYFSAWQDQTRIIAEAVGLKEKGEELISRVETAYADAKKAHPEFAELTATFSQGAPYDGILYVYPKGLGTDFLSELGFQMTPGLEKYAPEAGSQAEISAENVNLIDADVMVFATESADMFGELQRWSTIGNLGAVKGNKAIYTDETLAGAIYFLTPLSQMYVLEKLLPQLEKAAAGEAPREFPKA</sequence>
<evidence type="ECO:0000256" key="4">
    <source>
        <dbReference type="ARBA" id="ARBA00022729"/>
    </source>
</evidence>
<evidence type="ECO:0000256" key="5">
    <source>
        <dbReference type="SAM" id="SignalP"/>
    </source>
</evidence>
<dbReference type="PANTHER" id="PTHR30532:SF24">
    <property type="entry name" value="FERRIC ENTEROBACTIN-BINDING PERIPLASMIC PROTEIN FEPB"/>
    <property type="match status" value="1"/>
</dbReference>
<accession>A0A3N0CJZ2</accession>
<evidence type="ECO:0000256" key="3">
    <source>
        <dbReference type="ARBA" id="ARBA00022448"/>
    </source>
</evidence>
<organism evidence="7 8">
    <name type="scientific">Nocardioides marmoriginsengisoli</name>
    <dbReference type="NCBI Taxonomy" id="661483"/>
    <lineage>
        <taxon>Bacteria</taxon>
        <taxon>Bacillati</taxon>
        <taxon>Actinomycetota</taxon>
        <taxon>Actinomycetes</taxon>
        <taxon>Propionibacteriales</taxon>
        <taxon>Nocardioidaceae</taxon>
        <taxon>Nocardioides</taxon>
    </lineage>
</organism>
<dbReference type="CDD" id="cd01146">
    <property type="entry name" value="FhuD"/>
    <property type="match status" value="1"/>
</dbReference>
<dbReference type="RefSeq" id="WP_123227152.1">
    <property type="nucleotide sequence ID" value="NZ_RJSE01000006.1"/>
</dbReference>
<evidence type="ECO:0000259" key="6">
    <source>
        <dbReference type="PROSITE" id="PS50983"/>
    </source>
</evidence>
<comment type="caution">
    <text evidence="7">The sequence shown here is derived from an EMBL/GenBank/DDBJ whole genome shotgun (WGS) entry which is preliminary data.</text>
</comment>
<comment type="subcellular location">
    <subcellularLocation>
        <location evidence="1">Cell envelope</location>
    </subcellularLocation>
</comment>
<gene>
    <name evidence="7" type="ORF">EFK50_08535</name>
</gene>
<dbReference type="Proteomes" id="UP000267128">
    <property type="component" value="Unassembled WGS sequence"/>
</dbReference>
<dbReference type="EMBL" id="RJSE01000006">
    <property type="protein sequence ID" value="RNL63765.1"/>
    <property type="molecule type" value="Genomic_DNA"/>
</dbReference>
<feature type="domain" description="Fe/B12 periplasmic-binding" evidence="6">
    <location>
        <begin position="58"/>
        <end position="329"/>
    </location>
</feature>
<dbReference type="PANTHER" id="PTHR30532">
    <property type="entry name" value="IRON III DICITRATE-BINDING PERIPLASMIC PROTEIN"/>
    <property type="match status" value="1"/>
</dbReference>
<evidence type="ECO:0000256" key="1">
    <source>
        <dbReference type="ARBA" id="ARBA00004196"/>
    </source>
</evidence>
<dbReference type="Gene3D" id="3.40.50.1980">
    <property type="entry name" value="Nitrogenase molybdenum iron protein domain"/>
    <property type="match status" value="2"/>
</dbReference>
<keyword evidence="4 5" id="KW-0732">Signal</keyword>
<dbReference type="SUPFAM" id="SSF53807">
    <property type="entry name" value="Helical backbone' metal receptor"/>
    <property type="match status" value="1"/>
</dbReference>
<keyword evidence="8" id="KW-1185">Reference proteome</keyword>